<evidence type="ECO:0000313" key="2">
    <source>
        <dbReference type="EMBL" id="MCS5707984.1"/>
    </source>
</evidence>
<proteinExistence type="predicted"/>
<name>A0A0Q9YKL5_9GAMM</name>
<organism evidence="1">
    <name type="scientific">Candidatus Berkiella cookevillensis</name>
    <dbReference type="NCBI Taxonomy" id="437022"/>
    <lineage>
        <taxon>Bacteria</taxon>
        <taxon>Pseudomonadati</taxon>
        <taxon>Pseudomonadota</taxon>
        <taxon>Gammaproteobacteria</taxon>
        <taxon>Candidatus Berkiellales</taxon>
        <taxon>Candidatus Berkiellaceae</taxon>
        <taxon>Candidatus Berkiella</taxon>
    </lineage>
</organism>
<dbReference type="OrthoDB" id="9821949at2"/>
<reference evidence="2" key="3">
    <citation type="submission" date="2021-06" db="EMBL/GenBank/DDBJ databases">
        <title>Genomic Description and Analysis of Intracellular Bacteria, Candidatus Berkiella cookevillensis and Candidatus Berkiella aquae.</title>
        <authorList>
            <person name="Kidane D.T."/>
            <person name="Mehari Y.T."/>
            <person name="Rice F.C."/>
            <person name="Arivett B.A."/>
            <person name="Farone A.L."/>
            <person name="Berk S.G."/>
            <person name="Farone M.B."/>
        </authorList>
    </citation>
    <scope>NUCLEOTIDE SEQUENCE</scope>
    <source>
        <strain evidence="2">CC99</strain>
    </source>
</reference>
<evidence type="ECO:0000313" key="1">
    <source>
        <dbReference type="EMBL" id="KRG17518.1"/>
    </source>
</evidence>
<dbReference type="AlphaFoldDB" id="A0A0Q9YKL5"/>
<evidence type="ECO:0000313" key="3">
    <source>
        <dbReference type="Proteomes" id="UP000051494"/>
    </source>
</evidence>
<dbReference type="RefSeq" id="WP_057625359.1">
    <property type="nucleotide sequence ID" value="NZ_LKHV02000001.1"/>
</dbReference>
<dbReference type="InterPro" id="IPR029058">
    <property type="entry name" value="AB_hydrolase_fold"/>
</dbReference>
<dbReference type="Proteomes" id="UP000051494">
    <property type="component" value="Unassembled WGS sequence"/>
</dbReference>
<dbReference type="SUPFAM" id="SSF53474">
    <property type="entry name" value="alpha/beta-Hydrolases"/>
    <property type="match status" value="1"/>
</dbReference>
<dbReference type="EMBL" id="LKHV02000001">
    <property type="protein sequence ID" value="MCS5707984.1"/>
    <property type="molecule type" value="Genomic_DNA"/>
</dbReference>
<comment type="caution">
    <text evidence="1">The sequence shown here is derived from an EMBL/GenBank/DDBJ whole genome shotgun (WGS) entry which is preliminary data.</text>
</comment>
<sequence>MLKSISLMAKDIASHIGSQTTQEEPTTLTGKFVKKAKQLNAMAKGTFEEKPKTPSIDNQAESLVDAQHRLEFALGERLALDVAYRPISLQQHIIPLLEEDNNLRDYKIVTLDSGHGGIVGNILIPSSHNNAARVYVNFRGTDSHTAATFHLDLEHCAGEESFHRHLPQIMKQINQAIAEASGSEEREVELIISGHSLGSALSQYCLNATMLFSALHLKTALEEKQVDSDTQELIGNIQENFKQYLLKQYCLKRQEIALEDYRYFSRISTFKINSWSTIGVSNAVEHSTNVLADILKLNGKNIIGRFLRNTLDIVSKLGEGNSLSSCNADVTYLEIEDRSLNLNRSALAGAITGIASGMLLGGVPGIIIGGATAVYNGLRPLHLAHGDCNFGKYGELLVGKQYRIFSNETLLGKRKIAEISEDKLTVFQKPVLYKAKSLLKQAGNVGSEFKKSATVGIVEVIKAVDRSVEKTVRIGCKK</sequence>
<reference evidence="2" key="2">
    <citation type="journal article" date="2016" name="Genome Announc.">
        <title>Draft Genome Sequences of Two Novel Amoeba-Resistant Intranuclear Bacteria, 'Candidatus Berkiella cookevillensis' and 'Candidatus Berkiella aquae'.</title>
        <authorList>
            <person name="Mehari Y.T."/>
            <person name="Arivett B.A."/>
            <person name="Farone A.L."/>
            <person name="Gunderson J.H."/>
            <person name="Farone M.B."/>
        </authorList>
    </citation>
    <scope>NUCLEOTIDE SEQUENCE</scope>
    <source>
        <strain evidence="2">CC99</strain>
    </source>
</reference>
<accession>A0A0Q9YKL5</accession>
<dbReference type="EMBL" id="LKHV01000015">
    <property type="protein sequence ID" value="KRG17518.1"/>
    <property type="molecule type" value="Genomic_DNA"/>
</dbReference>
<dbReference type="Gene3D" id="3.40.50.1820">
    <property type="entry name" value="alpha/beta hydrolase"/>
    <property type="match status" value="1"/>
</dbReference>
<keyword evidence="3" id="KW-1185">Reference proteome</keyword>
<gene>
    <name evidence="2" type="ORF">CC99x_003610</name>
    <name evidence="1" type="ORF">CC99x_02262</name>
</gene>
<protein>
    <recommendedName>
        <fullName evidence="4">Lipase (Class 3)</fullName>
    </recommendedName>
</protein>
<evidence type="ECO:0008006" key="4">
    <source>
        <dbReference type="Google" id="ProtNLM"/>
    </source>
</evidence>
<reference evidence="1" key="1">
    <citation type="submission" date="2015-09" db="EMBL/GenBank/DDBJ databases">
        <title>Draft Genome Sequences of Two Novel Amoeba-resistant Intranuclear Bacteria, Candidatus Berkiella cookevillensis and Candidatus Berkiella aquae.</title>
        <authorList>
            <person name="Mehari Y.T."/>
            <person name="Arivett B.A."/>
            <person name="Farone A.L."/>
            <person name="Gunderson J.H."/>
            <person name="Farone M.B."/>
        </authorList>
    </citation>
    <scope>NUCLEOTIDE SEQUENCE [LARGE SCALE GENOMIC DNA]</scope>
    <source>
        <strain evidence="1">CC99</strain>
    </source>
</reference>